<dbReference type="EMBL" id="CABVHX010000005">
    <property type="protein sequence ID" value="VVN86615.1"/>
    <property type="molecule type" value="Genomic_DNA"/>
</dbReference>
<protein>
    <recommendedName>
        <fullName evidence="3">Cytochrome D1</fullName>
    </recommendedName>
</protein>
<dbReference type="Gene3D" id="2.130.10.10">
    <property type="entry name" value="YVTN repeat-like/Quinoprotein amine dehydrogenase"/>
    <property type="match status" value="1"/>
</dbReference>
<gene>
    <name evidence="1" type="ORF">PS718_01543</name>
</gene>
<reference evidence="1 2" key="1">
    <citation type="submission" date="2019-09" db="EMBL/GenBank/DDBJ databases">
        <authorList>
            <person name="Chandra G."/>
            <person name="Truman W A."/>
        </authorList>
    </citation>
    <scope>NUCLEOTIDE SEQUENCE [LARGE SCALE GENOMIC DNA]</scope>
    <source>
        <strain evidence="1">PS718</strain>
    </source>
</reference>
<dbReference type="SUPFAM" id="SSF51004">
    <property type="entry name" value="C-terminal (heme d1) domain of cytochrome cd1-nitrite reductase"/>
    <property type="match status" value="1"/>
</dbReference>
<organism evidence="1 2">
    <name type="scientific">Pseudomonas fluorescens</name>
    <dbReference type="NCBI Taxonomy" id="294"/>
    <lineage>
        <taxon>Bacteria</taxon>
        <taxon>Pseudomonadati</taxon>
        <taxon>Pseudomonadota</taxon>
        <taxon>Gammaproteobacteria</taxon>
        <taxon>Pseudomonadales</taxon>
        <taxon>Pseudomonadaceae</taxon>
        <taxon>Pseudomonas</taxon>
    </lineage>
</organism>
<dbReference type="Proteomes" id="UP000325375">
    <property type="component" value="Unassembled WGS sequence"/>
</dbReference>
<accession>A0A5E7B6G3</accession>
<evidence type="ECO:0008006" key="3">
    <source>
        <dbReference type="Google" id="ProtNLM"/>
    </source>
</evidence>
<dbReference type="PANTHER" id="PTHR47197">
    <property type="entry name" value="PROTEIN NIRF"/>
    <property type="match status" value="1"/>
</dbReference>
<name>A0A5E7B6G3_PSEFL</name>
<dbReference type="PANTHER" id="PTHR47197:SF3">
    <property type="entry name" value="DIHYDRO-HEME D1 DEHYDROGENASE"/>
    <property type="match status" value="1"/>
</dbReference>
<dbReference type="Pfam" id="PF02239">
    <property type="entry name" value="Cytochrom_D1"/>
    <property type="match status" value="1"/>
</dbReference>
<dbReference type="InterPro" id="IPR011048">
    <property type="entry name" value="Haem_d1_sf"/>
</dbReference>
<dbReference type="AlphaFoldDB" id="A0A5E7B6G3"/>
<sequence length="688" mass="72844">MNAIPVGASLLAIGIDTVLAGEADAAIAGRPAPTGDGGVLQLESGESDMDRIINFIGVCTLAIAGALLTLSEVALAQTEPGQTLARDGVSIAFNLQPLASDGKLREGEFADVQFRVTDGASGQPLSGVAPGAWIDAQALAADQAQGRDQSCKSRVGVYLKSNIGARPLLDLNSYFLLVMNRDASVAVVDPSVSVGGITSTLARIELKQPPMDWVTPKDNKRVFISMPMAGEVAVIDSEQFKVIDSISAGSQPVRVALQPDERLLWVGNNAAKPNESGVTVIDAQSLKPLKHLATGLGHHEITFSKDSRFAFVSNRDDGTLSVVDVASLSIVEQIKTGSSPLAVAYSPLSGAVYVADGKDGTVTVVDSASHSVRRVIKLQQGLGPMGFSADGRFGVVLNTVENRATVIDASTDAAIHDLDVSAEPYQVVFTKAYAYVRGLASPKVTMINLASLGEGRQPISQGFEAGPQAPRMAGDLPLASSLAVSRDDNAVFVVNPVDNTTYFYAEGMNAPMSGYPNRGQIARAAMVIDRSLREVSPGLYSARVKLPAAGRFDVAFLLNQPNIIHCFTAQIEPDGMPEKHVGVPKVEFLLDKTAVALNDPYVVRFRIVQGKQKIQRSGVKDVQLRYFLAPTSHPREVAAQEVADGVYEAPVTLDRSGAWYLHVRAASLGAGFDDKTFASVRVTPGQTQ</sequence>
<dbReference type="InterPro" id="IPR015943">
    <property type="entry name" value="WD40/YVTN_repeat-like_dom_sf"/>
</dbReference>
<proteinExistence type="predicted"/>
<evidence type="ECO:0000313" key="2">
    <source>
        <dbReference type="Proteomes" id="UP000325375"/>
    </source>
</evidence>
<evidence type="ECO:0000313" key="1">
    <source>
        <dbReference type="EMBL" id="VVN86615.1"/>
    </source>
</evidence>
<dbReference type="InterPro" id="IPR051200">
    <property type="entry name" value="Host-pathogen_enzymatic-act"/>
</dbReference>